<dbReference type="GO" id="GO:0016020">
    <property type="term" value="C:membrane"/>
    <property type="evidence" value="ECO:0007669"/>
    <property type="project" value="UniProtKB-SubCell"/>
</dbReference>
<dbReference type="SUPFAM" id="SSF103473">
    <property type="entry name" value="MFS general substrate transporter"/>
    <property type="match status" value="1"/>
</dbReference>
<evidence type="ECO:0000313" key="8">
    <source>
        <dbReference type="Proteomes" id="UP000236919"/>
    </source>
</evidence>
<reference evidence="7 8" key="1">
    <citation type="submission" date="2018-01" db="EMBL/GenBank/DDBJ databases">
        <title>Genomic Encyclopedia of Type Strains, Phase III (KMG-III): the genomes of soil and plant-associated and newly described type strains.</title>
        <authorList>
            <person name="Whitman W."/>
        </authorList>
    </citation>
    <scope>NUCLEOTIDE SEQUENCE [LARGE SCALE GENOMIC DNA]</scope>
    <source>
        <strain evidence="7 8">1131</strain>
    </source>
</reference>
<feature type="transmembrane region" description="Helical" evidence="5">
    <location>
        <begin position="376"/>
        <end position="402"/>
    </location>
</feature>
<dbReference type="RefSeq" id="WP_103720860.1">
    <property type="nucleotide sequence ID" value="NZ_PQFZ01000021.1"/>
</dbReference>
<feature type="transmembrane region" description="Helical" evidence="5">
    <location>
        <begin position="408"/>
        <end position="429"/>
    </location>
</feature>
<dbReference type="InterPro" id="IPR036259">
    <property type="entry name" value="MFS_trans_sf"/>
</dbReference>
<feature type="transmembrane region" description="Helical" evidence="5">
    <location>
        <begin position="317"/>
        <end position="337"/>
    </location>
</feature>
<gene>
    <name evidence="7" type="ORF">CYD53_12172</name>
</gene>
<feature type="transmembrane region" description="Helical" evidence="5">
    <location>
        <begin position="343"/>
        <end position="364"/>
    </location>
</feature>
<accession>A0A2S4LX08</accession>
<dbReference type="PANTHER" id="PTHR11662:SF399">
    <property type="entry name" value="FI19708P1-RELATED"/>
    <property type="match status" value="1"/>
</dbReference>
<dbReference type="CDD" id="cd17319">
    <property type="entry name" value="MFS_ExuT_GudP_like"/>
    <property type="match status" value="1"/>
</dbReference>
<dbReference type="GO" id="GO:0022857">
    <property type="term" value="F:transmembrane transporter activity"/>
    <property type="evidence" value="ECO:0007669"/>
    <property type="project" value="InterPro"/>
</dbReference>
<dbReference type="EMBL" id="PQFZ01000021">
    <property type="protein sequence ID" value="POR46987.1"/>
    <property type="molecule type" value="Genomic_DNA"/>
</dbReference>
<dbReference type="PANTHER" id="PTHR11662">
    <property type="entry name" value="SOLUTE CARRIER FAMILY 17"/>
    <property type="match status" value="1"/>
</dbReference>
<dbReference type="InterPro" id="IPR011701">
    <property type="entry name" value="MFS"/>
</dbReference>
<dbReference type="AlphaFoldDB" id="A0A2S4LX08"/>
<keyword evidence="8" id="KW-1185">Reference proteome</keyword>
<name>A0A2S4LX08_9HYPH</name>
<keyword evidence="4 5" id="KW-0472">Membrane</keyword>
<feature type="domain" description="Major facilitator superfamily (MFS) profile" evidence="6">
    <location>
        <begin position="31"/>
        <end position="437"/>
    </location>
</feature>
<feature type="transmembrane region" description="Helical" evidence="5">
    <location>
        <begin position="247"/>
        <end position="265"/>
    </location>
</feature>
<keyword evidence="3 5" id="KW-1133">Transmembrane helix</keyword>
<dbReference type="InterPro" id="IPR050382">
    <property type="entry name" value="MFS_Na/Anion_cotransporter"/>
</dbReference>
<protein>
    <submittedName>
        <fullName evidence="7">ACS family D-galactonate transporter-like MFS transporter</fullName>
    </submittedName>
</protein>
<evidence type="ECO:0000256" key="1">
    <source>
        <dbReference type="ARBA" id="ARBA00004141"/>
    </source>
</evidence>
<dbReference type="PROSITE" id="PS50850">
    <property type="entry name" value="MFS"/>
    <property type="match status" value="1"/>
</dbReference>
<dbReference type="InterPro" id="IPR020846">
    <property type="entry name" value="MFS_dom"/>
</dbReference>
<sequence length="437" mass="45933">MSGLDQTHAPQGGIGQAAATASAGTTVRWRIFGIVFVLVVINLIDRTALSIAMPTIAKEFNLEPAMQGLILSAFFWSYAALQIPGGWLIDKFGPRALITGATIGWGIFQTIAGLCTGGVTLLLSRIGLGAAEAPLFPAGAKLNSIWLSPRERGRGAVLMDSGAPLGAAFGGVIIAWLILAFGSWRTAFIVAGVATILLGYLAWWYLRDAPAEHPGVDARELALIEASAASAASAEAAAPKQISPRSLSAILLGRMSWAMINFGLLTWGPSYLAQARGFDLKQMGGATFVIFLSGMFGSLLSGFLVDKLQEKGLRRSVTYKLALGFSGLGVMLSFLALPEVADPVMAVALLSVTLFLLYFGSLYWSLPAILAPREKVGIVGGAMNFAGSASGIAIPIITGLILQATGTYLMVLYFFAACAALYVVGTMLIDFQDAEAR</sequence>
<feature type="transmembrane region" description="Helical" evidence="5">
    <location>
        <begin position="65"/>
        <end position="83"/>
    </location>
</feature>
<dbReference type="OrthoDB" id="272777at2"/>
<evidence type="ECO:0000256" key="3">
    <source>
        <dbReference type="ARBA" id="ARBA00022989"/>
    </source>
</evidence>
<proteinExistence type="predicted"/>
<feature type="transmembrane region" description="Helical" evidence="5">
    <location>
        <begin position="187"/>
        <end position="206"/>
    </location>
</feature>
<evidence type="ECO:0000256" key="5">
    <source>
        <dbReference type="SAM" id="Phobius"/>
    </source>
</evidence>
<feature type="transmembrane region" description="Helical" evidence="5">
    <location>
        <begin position="103"/>
        <end position="123"/>
    </location>
</feature>
<evidence type="ECO:0000259" key="6">
    <source>
        <dbReference type="PROSITE" id="PS50850"/>
    </source>
</evidence>
<feature type="transmembrane region" description="Helical" evidence="5">
    <location>
        <begin position="157"/>
        <end position="181"/>
    </location>
</feature>
<comment type="caution">
    <text evidence="7">The sequence shown here is derived from an EMBL/GenBank/DDBJ whole genome shotgun (WGS) entry which is preliminary data.</text>
</comment>
<keyword evidence="2 5" id="KW-0812">Transmembrane</keyword>
<dbReference type="Pfam" id="PF07690">
    <property type="entry name" value="MFS_1"/>
    <property type="match status" value="1"/>
</dbReference>
<evidence type="ECO:0000313" key="7">
    <source>
        <dbReference type="EMBL" id="POR46987.1"/>
    </source>
</evidence>
<feature type="transmembrane region" description="Helical" evidence="5">
    <location>
        <begin position="285"/>
        <end position="305"/>
    </location>
</feature>
<evidence type="ECO:0000256" key="4">
    <source>
        <dbReference type="ARBA" id="ARBA00023136"/>
    </source>
</evidence>
<evidence type="ECO:0000256" key="2">
    <source>
        <dbReference type="ARBA" id="ARBA00022692"/>
    </source>
</evidence>
<organism evidence="7 8">
    <name type="scientific">Bosea psychrotolerans</name>
    <dbReference type="NCBI Taxonomy" id="1871628"/>
    <lineage>
        <taxon>Bacteria</taxon>
        <taxon>Pseudomonadati</taxon>
        <taxon>Pseudomonadota</taxon>
        <taxon>Alphaproteobacteria</taxon>
        <taxon>Hyphomicrobiales</taxon>
        <taxon>Boseaceae</taxon>
        <taxon>Bosea</taxon>
    </lineage>
</organism>
<feature type="transmembrane region" description="Helical" evidence="5">
    <location>
        <begin position="27"/>
        <end position="44"/>
    </location>
</feature>
<dbReference type="Proteomes" id="UP000236919">
    <property type="component" value="Unassembled WGS sequence"/>
</dbReference>
<dbReference type="Gene3D" id="1.20.1250.20">
    <property type="entry name" value="MFS general substrate transporter like domains"/>
    <property type="match status" value="2"/>
</dbReference>
<comment type="subcellular location">
    <subcellularLocation>
        <location evidence="1">Membrane</location>
        <topology evidence="1">Multi-pass membrane protein</topology>
    </subcellularLocation>
</comment>